<dbReference type="AlphaFoldDB" id="A0A7S4PGG8"/>
<dbReference type="EMBL" id="HBKN01045031">
    <property type="protein sequence ID" value="CAE2334426.1"/>
    <property type="molecule type" value="Transcribed_RNA"/>
</dbReference>
<evidence type="ECO:0000256" key="1">
    <source>
        <dbReference type="SAM" id="MobiDB-lite"/>
    </source>
</evidence>
<reference evidence="2" key="1">
    <citation type="submission" date="2021-01" db="EMBL/GenBank/DDBJ databases">
        <authorList>
            <person name="Corre E."/>
            <person name="Pelletier E."/>
            <person name="Niang G."/>
            <person name="Scheremetjew M."/>
            <person name="Finn R."/>
            <person name="Kale V."/>
            <person name="Holt S."/>
            <person name="Cochrane G."/>
            <person name="Meng A."/>
            <person name="Brown T."/>
            <person name="Cohen L."/>
        </authorList>
    </citation>
    <scope>NUCLEOTIDE SEQUENCE</scope>
    <source>
        <strain evidence="2">CCMP 2712</strain>
    </source>
</reference>
<proteinExistence type="predicted"/>
<organism evidence="2">
    <name type="scientific">Guillardia theta</name>
    <name type="common">Cryptophyte</name>
    <name type="synonym">Cryptomonas phi</name>
    <dbReference type="NCBI Taxonomy" id="55529"/>
    <lineage>
        <taxon>Eukaryota</taxon>
        <taxon>Cryptophyceae</taxon>
        <taxon>Pyrenomonadales</taxon>
        <taxon>Geminigeraceae</taxon>
        <taxon>Guillardia</taxon>
    </lineage>
</organism>
<evidence type="ECO:0008006" key="3">
    <source>
        <dbReference type="Google" id="ProtNLM"/>
    </source>
</evidence>
<evidence type="ECO:0000313" key="2">
    <source>
        <dbReference type="EMBL" id="CAE2334426.1"/>
    </source>
</evidence>
<sequence>MRPRRDLTAMREEVKKKLAGEHDAGRSGARLRADGPACEAGGHLDVEQAVASRGNQTERAKGRPEEGADESEPPERISLIDALVGDSLEKIVDRLDGFALARLSLCSRDLFKSSCNQYWWQSKCHKEWGSEGWFGPETNEVMSHGPTARALGNKVVQRAESSGIAVDQLTLNKLESYPIPARKTLLELASCGQLLGANNLSPFDGLAFEETLGSRPGGVGSSGIDWKNTYKTLSGMLAMCHIYTARAAIAAPGNRKKKLNAVINGMQVIANWISLSVCDGKGKYYRRLSPLSKKKSKLSRYFLSLRCCNFPLCFPLQIRIAIPGEEERTMIQIQSKDLRTISHKLDTEVLYHTGNEKIPSFYLEVSRDRVRQVKRMIMSIPLNNISSNILSCAAWNPLLMIKPNEKNSSPKVNVVLRLTELQGSDTRETIMCKTWQEVPGFSDPKDSNFIIFSPTISSDVEHVQICDGVKDNKRKHMWLECFVEKIDRDMNVEDGLWQFSGLCELESKKSKTSRDYFRIHVVEHVNEPVSESRPEIPLGAKDKVKGNHTPVSVLSGNMHLRNWADIYGRSLAGANDEAPAGLGKLCVDLCMKFVLADDSQETFEFTSFDLKILCE</sequence>
<name>A0A7S4PGG8_GUITH</name>
<protein>
    <recommendedName>
        <fullName evidence="3">F-box domain-containing protein</fullName>
    </recommendedName>
</protein>
<dbReference type="SUPFAM" id="SSF81383">
    <property type="entry name" value="F-box domain"/>
    <property type="match status" value="1"/>
</dbReference>
<feature type="compositionally biased region" description="Basic and acidic residues" evidence="1">
    <location>
        <begin position="56"/>
        <end position="66"/>
    </location>
</feature>
<accession>A0A7S4PGG8</accession>
<feature type="region of interest" description="Disordered" evidence="1">
    <location>
        <begin position="1"/>
        <end position="76"/>
    </location>
</feature>
<gene>
    <name evidence="2" type="ORF">GTHE00462_LOCUS35222</name>
</gene>
<dbReference type="InterPro" id="IPR036047">
    <property type="entry name" value="F-box-like_dom_sf"/>
</dbReference>
<feature type="compositionally biased region" description="Basic and acidic residues" evidence="1">
    <location>
        <begin position="1"/>
        <end position="25"/>
    </location>
</feature>